<evidence type="ECO:0000256" key="2">
    <source>
        <dbReference type="ARBA" id="ARBA00023128"/>
    </source>
</evidence>
<sequence>MRPAVMLLKHVPLIKFVGGPHLAPAGISHSVKAHPCAPEGLVPAAASAASAIVSSIFKGSLEPKDGEYFSRSELPARFRYTPPTELEMEDIISGGAEVVF</sequence>
<proteinExistence type="inferred from homology"/>
<dbReference type="GO" id="GO:0005739">
    <property type="term" value="C:mitochondrion"/>
    <property type="evidence" value="ECO:0007669"/>
    <property type="project" value="UniProtKB-SubCell"/>
</dbReference>
<reference evidence="4" key="1">
    <citation type="submission" date="2021-03" db="EMBL/GenBank/DDBJ databases">
        <authorList>
            <person name="Palmer J.M."/>
        </authorList>
    </citation>
    <scope>NUCLEOTIDE SEQUENCE</scope>
    <source>
        <strain evidence="4">ARV_011</strain>
    </source>
</reference>
<comment type="caution">
    <text evidence="4">The sequence shown here is derived from an EMBL/GenBank/DDBJ whole genome shotgun (WGS) entry which is preliminary data.</text>
</comment>
<keyword evidence="5" id="KW-1185">Reference proteome</keyword>
<comment type="subcellular location">
    <subcellularLocation>
        <location evidence="1">Mitochondrion</location>
    </subcellularLocation>
</comment>
<dbReference type="GO" id="GO:0006103">
    <property type="term" value="P:2-oxoglutarate metabolic process"/>
    <property type="evidence" value="ECO:0007669"/>
    <property type="project" value="InterPro"/>
</dbReference>
<name>A0A9P7V8F6_9ASCO</name>
<dbReference type="Pfam" id="PF10937">
    <property type="entry name" value="Kgd4-YMR31"/>
    <property type="match status" value="2"/>
</dbReference>
<dbReference type="OrthoDB" id="2116030at2759"/>
<dbReference type="Proteomes" id="UP000790833">
    <property type="component" value="Unassembled WGS sequence"/>
</dbReference>
<protein>
    <submittedName>
        <fullName evidence="4">Uncharacterized protein</fullName>
    </submittedName>
</protein>
<dbReference type="InterPro" id="IPR020373">
    <property type="entry name" value="Kgd4/YMR-31"/>
</dbReference>
<comment type="similarity">
    <text evidence="3">Belongs to the alpha-ketoglutarate dehydrogenase component 4 family.</text>
</comment>
<evidence type="ECO:0000256" key="3">
    <source>
        <dbReference type="ARBA" id="ARBA00043970"/>
    </source>
</evidence>
<dbReference type="RefSeq" id="XP_043048893.1">
    <property type="nucleotide sequence ID" value="XM_043191586.1"/>
</dbReference>
<dbReference type="GeneID" id="66114136"/>
<gene>
    <name evidence="4" type="ORF">KQ657_000762</name>
</gene>
<evidence type="ECO:0000313" key="5">
    <source>
        <dbReference type="Proteomes" id="UP000790833"/>
    </source>
</evidence>
<evidence type="ECO:0000313" key="4">
    <source>
        <dbReference type="EMBL" id="KAG7193345.1"/>
    </source>
</evidence>
<keyword evidence="2" id="KW-0496">Mitochondrion</keyword>
<organism evidence="4 5">
    <name type="scientific">Scheffersomyces spartinae</name>
    <dbReference type="NCBI Taxonomy" id="45513"/>
    <lineage>
        <taxon>Eukaryota</taxon>
        <taxon>Fungi</taxon>
        <taxon>Dikarya</taxon>
        <taxon>Ascomycota</taxon>
        <taxon>Saccharomycotina</taxon>
        <taxon>Pichiomycetes</taxon>
        <taxon>Debaryomycetaceae</taxon>
        <taxon>Scheffersomyces</taxon>
    </lineage>
</organism>
<dbReference type="EMBL" id="JAHMUF010000012">
    <property type="protein sequence ID" value="KAG7193345.1"/>
    <property type="molecule type" value="Genomic_DNA"/>
</dbReference>
<evidence type="ECO:0000256" key="1">
    <source>
        <dbReference type="ARBA" id="ARBA00004173"/>
    </source>
</evidence>
<accession>A0A9P7V8F6</accession>
<dbReference type="AlphaFoldDB" id="A0A9P7V8F6"/>